<accession>A0AAW1DET6</accession>
<comment type="caution">
    <text evidence="3">The sequence shown here is derived from an EMBL/GenBank/DDBJ whole genome shotgun (WGS) entry which is preliminary data.</text>
</comment>
<dbReference type="InterPro" id="IPR032675">
    <property type="entry name" value="LRR_dom_sf"/>
</dbReference>
<reference evidence="3 4" key="1">
    <citation type="submission" date="2022-12" db="EMBL/GenBank/DDBJ databases">
        <title>Chromosome-level genome assembly of true bugs.</title>
        <authorList>
            <person name="Ma L."/>
            <person name="Li H."/>
        </authorList>
    </citation>
    <scope>NUCLEOTIDE SEQUENCE [LARGE SCALE GENOMIC DNA]</scope>
    <source>
        <strain evidence="3">Lab_2022b</strain>
    </source>
</reference>
<dbReference type="EMBL" id="JAPXFL010000005">
    <property type="protein sequence ID" value="KAK9506925.1"/>
    <property type="molecule type" value="Genomic_DNA"/>
</dbReference>
<gene>
    <name evidence="3" type="ORF">O3M35_008773</name>
</gene>
<protein>
    <recommendedName>
        <fullName evidence="5">Toll-like receptor 3</fullName>
    </recommendedName>
</protein>
<dbReference type="InterPro" id="IPR001611">
    <property type="entry name" value="Leu-rich_rpt"/>
</dbReference>
<dbReference type="SMART" id="SM00369">
    <property type="entry name" value="LRR_TYP"/>
    <property type="match status" value="9"/>
</dbReference>
<keyword evidence="4" id="KW-1185">Reference proteome</keyword>
<name>A0AAW1DET6_9HEMI</name>
<sequence length="549" mass="63242">MFFRENPGLITVELQNNPLERIEGPFLISKSLLNLDISNCQLDYLNEFFFSDIPVLNYLDLSSNPLVELKSGIFSRIISLETLKLNHCKLTKISKNVFDKLNNLKTLELKDNLLIGPLDWSQIFTPIVRLEYIDLRKSGVTEFPNNTFVNNIWLRSLILAENNLNNFNLSTIFNEYLKNLHHLDLSFCNINDALSISTFSNLINLRSLVLSYNEMSANVLQLILSPLKNLKKLSLSNCKLSKLPVNMFNKFSLLEELDLSLNPLNNVFKELLNPLENLILLNLSYCNLSYLSKDTFSKTNFLKTLILSNNPLKILQSGLFPNLKHLKRLELNNCYLSSLNGTLFKDSLLYSDLEELYLSNNPLIISKNDSFLPKQLTNLKILDLSYCNLSYIPVNSINSFGYITELYLQGNKLSNYNNDESLEFLKILPKLEKLDISNNQLKIIVPELFKFNPELKWLKLENNPWLCDCHIAEMWEWAHIVKKDISIIAGSMLTQNKLYMLNSINSKALLCENVKEIGKGIKFNIETALLNRTWLRNIKESICDSICIL</sequence>
<dbReference type="AlphaFoldDB" id="A0AAW1DET6"/>
<dbReference type="PRINTS" id="PR00019">
    <property type="entry name" value="LEURICHRPT"/>
</dbReference>
<proteinExistence type="predicted"/>
<evidence type="ECO:0000313" key="3">
    <source>
        <dbReference type="EMBL" id="KAK9506925.1"/>
    </source>
</evidence>
<dbReference type="Pfam" id="PF13855">
    <property type="entry name" value="LRR_8"/>
    <property type="match status" value="2"/>
</dbReference>
<evidence type="ECO:0000256" key="1">
    <source>
        <dbReference type="ARBA" id="ARBA00022614"/>
    </source>
</evidence>
<evidence type="ECO:0000256" key="2">
    <source>
        <dbReference type="ARBA" id="ARBA00022737"/>
    </source>
</evidence>
<dbReference type="SUPFAM" id="SSF52058">
    <property type="entry name" value="L domain-like"/>
    <property type="match status" value="2"/>
</dbReference>
<keyword evidence="1" id="KW-0433">Leucine-rich repeat</keyword>
<dbReference type="InterPro" id="IPR003591">
    <property type="entry name" value="Leu-rich_rpt_typical-subtyp"/>
</dbReference>
<dbReference type="PANTHER" id="PTHR45712:SF22">
    <property type="entry name" value="INSULIN-LIKE GROWTH FACTOR-BINDING PROTEIN COMPLEX ACID LABILE SUBUNIT"/>
    <property type="match status" value="1"/>
</dbReference>
<evidence type="ECO:0008006" key="5">
    <source>
        <dbReference type="Google" id="ProtNLM"/>
    </source>
</evidence>
<evidence type="ECO:0000313" key="4">
    <source>
        <dbReference type="Proteomes" id="UP001461498"/>
    </source>
</evidence>
<keyword evidence="2" id="KW-0677">Repeat</keyword>
<dbReference type="Pfam" id="PF00560">
    <property type="entry name" value="LRR_1"/>
    <property type="match status" value="2"/>
</dbReference>
<dbReference type="InterPro" id="IPR050333">
    <property type="entry name" value="SLRP"/>
</dbReference>
<dbReference type="Gene3D" id="3.80.10.10">
    <property type="entry name" value="Ribonuclease Inhibitor"/>
    <property type="match status" value="3"/>
</dbReference>
<organism evidence="3 4">
    <name type="scientific">Rhynocoris fuscipes</name>
    <dbReference type="NCBI Taxonomy" id="488301"/>
    <lineage>
        <taxon>Eukaryota</taxon>
        <taxon>Metazoa</taxon>
        <taxon>Ecdysozoa</taxon>
        <taxon>Arthropoda</taxon>
        <taxon>Hexapoda</taxon>
        <taxon>Insecta</taxon>
        <taxon>Pterygota</taxon>
        <taxon>Neoptera</taxon>
        <taxon>Paraneoptera</taxon>
        <taxon>Hemiptera</taxon>
        <taxon>Heteroptera</taxon>
        <taxon>Panheteroptera</taxon>
        <taxon>Cimicomorpha</taxon>
        <taxon>Reduviidae</taxon>
        <taxon>Harpactorinae</taxon>
        <taxon>Harpactorini</taxon>
        <taxon>Rhynocoris</taxon>
    </lineage>
</organism>
<dbReference type="PANTHER" id="PTHR45712">
    <property type="entry name" value="AGAP008170-PA"/>
    <property type="match status" value="1"/>
</dbReference>
<dbReference type="Proteomes" id="UP001461498">
    <property type="component" value="Unassembled WGS sequence"/>
</dbReference>